<name>E5AR15_MYCRK</name>
<keyword evidence="1" id="KW-1133">Transmembrane helix</keyword>
<proteinExistence type="predicted"/>
<keyword evidence="1" id="KW-0472">Membrane</keyword>
<accession>E5AR15</accession>
<feature type="domain" description="Transposase DDE" evidence="2">
    <location>
        <begin position="6"/>
        <end position="52"/>
    </location>
</feature>
<dbReference type="PANTHER" id="PTHR30007:SF0">
    <property type="entry name" value="TRANSPOSASE"/>
    <property type="match status" value="1"/>
</dbReference>
<evidence type="ECO:0000313" key="3">
    <source>
        <dbReference type="EMBL" id="CBW75047.1"/>
    </source>
</evidence>
<reference evidence="3 4" key="1">
    <citation type="journal article" date="2011" name="J. Bacteriol.">
        <title>Complete genome sequence of Burkholderia rhizoxinica, an endosymbiont of Rhizopus microsporus.</title>
        <authorList>
            <person name="Lackner G."/>
            <person name="Moebius N."/>
            <person name="Partida-Martinez L."/>
            <person name="Hertweck C."/>
        </authorList>
    </citation>
    <scope>NUCLEOTIDE SEQUENCE [LARGE SCALE GENOMIC DNA]</scope>
    <source>
        <strain evidence="4">DSM 19002 / CIP 109453 / HKI 454</strain>
    </source>
</reference>
<evidence type="ECO:0000256" key="1">
    <source>
        <dbReference type="SAM" id="Phobius"/>
    </source>
</evidence>
<dbReference type="InterPro" id="IPR025668">
    <property type="entry name" value="Tnp_DDE_dom"/>
</dbReference>
<dbReference type="HOGENOM" id="CLU_055261_14_3_4"/>
<dbReference type="PANTHER" id="PTHR30007">
    <property type="entry name" value="PHP DOMAIN PROTEIN"/>
    <property type="match status" value="1"/>
</dbReference>
<evidence type="ECO:0000313" key="4">
    <source>
        <dbReference type="Proteomes" id="UP000007437"/>
    </source>
</evidence>
<gene>
    <name evidence="3" type="ordered locus">RBRH_02711</name>
</gene>
<dbReference type="Proteomes" id="UP000007437">
    <property type="component" value="Chromosome"/>
</dbReference>
<feature type="transmembrane region" description="Helical" evidence="1">
    <location>
        <begin position="35"/>
        <end position="56"/>
    </location>
</feature>
<dbReference type="EMBL" id="FR687359">
    <property type="protein sequence ID" value="CBW75047.1"/>
    <property type="molecule type" value="Genomic_DNA"/>
</dbReference>
<keyword evidence="1" id="KW-0812">Transmembrane</keyword>
<dbReference type="eggNOG" id="COG3293">
    <property type="taxonomic scope" value="Bacteria"/>
</dbReference>
<evidence type="ECO:0000259" key="2">
    <source>
        <dbReference type="Pfam" id="PF13586"/>
    </source>
</evidence>
<organism evidence="3 4">
    <name type="scientific">Mycetohabitans rhizoxinica (strain DSM 19002 / CIP 109453 / HKI 454)</name>
    <name type="common">Paraburkholderia rhizoxinica</name>
    <dbReference type="NCBI Taxonomy" id="882378"/>
    <lineage>
        <taxon>Bacteria</taxon>
        <taxon>Pseudomonadati</taxon>
        <taxon>Pseudomonadota</taxon>
        <taxon>Betaproteobacteria</taxon>
        <taxon>Burkholderiales</taxon>
        <taxon>Burkholderiaceae</taxon>
        <taxon>Mycetohabitans</taxon>
    </lineage>
</organism>
<dbReference type="Pfam" id="PF13586">
    <property type="entry name" value="DDE_Tnp_1_2"/>
    <property type="match status" value="1"/>
</dbReference>
<dbReference type="AlphaFoldDB" id="E5AR15"/>
<protein>
    <submittedName>
        <fullName evidence="3">Transposase</fullName>
    </submittedName>
</protein>
<dbReference type="KEGG" id="brh:RBRH_02711"/>
<sequence length="60" mass="7203">MIHDLRSVLPRRWVLERSFGYLNRFRRRARNYERLPETLAGLHFVVSAMLMLIHAVPLRA</sequence>